<feature type="compositionally biased region" description="Basic residues" evidence="2">
    <location>
        <begin position="546"/>
        <end position="594"/>
    </location>
</feature>
<dbReference type="PANTHER" id="PTHR12484:SF4">
    <property type="entry name" value="A-KINASE ANCHOR PROTEIN 17A"/>
    <property type="match status" value="1"/>
</dbReference>
<name>A0AAR5PQA8_DENPD</name>
<keyword evidence="4" id="KW-1185">Reference proteome</keyword>
<reference evidence="3" key="2">
    <citation type="submission" date="2024-08" db="UniProtKB">
        <authorList>
            <consortium name="EnsemblMetazoa"/>
        </authorList>
    </citation>
    <scope>IDENTIFICATION</scope>
</reference>
<organism evidence="3 4">
    <name type="scientific">Dendroctonus ponderosae</name>
    <name type="common">Mountain pine beetle</name>
    <dbReference type="NCBI Taxonomy" id="77166"/>
    <lineage>
        <taxon>Eukaryota</taxon>
        <taxon>Metazoa</taxon>
        <taxon>Ecdysozoa</taxon>
        <taxon>Arthropoda</taxon>
        <taxon>Hexapoda</taxon>
        <taxon>Insecta</taxon>
        <taxon>Pterygota</taxon>
        <taxon>Neoptera</taxon>
        <taxon>Endopterygota</taxon>
        <taxon>Coleoptera</taxon>
        <taxon>Polyphaga</taxon>
        <taxon>Cucujiformia</taxon>
        <taxon>Curculionidae</taxon>
        <taxon>Scolytinae</taxon>
        <taxon>Dendroctonus</taxon>
    </lineage>
</organism>
<feature type="compositionally biased region" description="Low complexity" evidence="2">
    <location>
        <begin position="440"/>
        <end position="452"/>
    </location>
</feature>
<reference evidence="4" key="1">
    <citation type="journal article" date="2013" name="Genome Biol.">
        <title>Draft genome of the mountain pine beetle, Dendroctonus ponderosae Hopkins, a major forest pest.</title>
        <authorList>
            <person name="Keeling C.I."/>
            <person name="Yuen M.M."/>
            <person name="Liao N.Y."/>
            <person name="Docking T.R."/>
            <person name="Chan S.K."/>
            <person name="Taylor G.A."/>
            <person name="Palmquist D.L."/>
            <person name="Jackman S.D."/>
            <person name="Nguyen A."/>
            <person name="Li M."/>
            <person name="Henderson H."/>
            <person name="Janes J.K."/>
            <person name="Zhao Y."/>
            <person name="Pandoh P."/>
            <person name="Moore R."/>
            <person name="Sperling F.A."/>
            <person name="Huber D.P."/>
            <person name="Birol I."/>
            <person name="Jones S.J."/>
            <person name="Bohlmann J."/>
        </authorList>
    </citation>
    <scope>NUCLEOTIDE SEQUENCE</scope>
</reference>
<sequence>MNVFQTCPNTSELEPLYLPQQLYLRPIAKLNISLQLPNLTKLGKSVSHWEIMDKLKELIRPDEFTVLKVTRTTMEFVRLEAEVEKRSKLERVVSKINNKMIKLKDFADLMRVKAAETPSEFPNRRAWDAFFSEAKNMNEMKPGERPDTMHISNIPSKWFTPFPQSGDNDDDTTPSEKILYRVFEKFGSIRYVDIPICDPYRKKMKEHISGLKFSSFEKLDFFEGYIQFKDYIGFTKAMDFFRDKKLVHKNDGYVEIEIKVDFDKTKHLSDASIRRREIVRDRLVKKAREKEEKDKIALEEIKKQEEVERKKNENLKTQKEIRRRMREEKRKTKILQKLEITGSDEINEKIAKEEKKLVKVQRKLEAIRMVEELFKRIKEKSEGEIQRYNLPDPKADKLKRLKNMRELDYLSQKEKLHHAVKGRAMLKTILSDGVKTAKFSDSSDSELSLDASPGDRRVTAPMRSQHRPDFLFDGQPPSMYGFPFQPMYQPFGPPIYQDIDIFSVYRGARGRGRGRGRGFNQRGRGAHGGRGFYPPEVYEEYSNQYNRKRNQYSKRSSRSYSPRRSRNSRSRSRSHSHGRLRSRSRSRSRKRSRKSDRDSRSRSRSYRRKSRSRSRHRSRSKSRRSRSKSKNTRSASRSKSRDRKSKNRSHSRSGSQLKRSRSRSRANSVDSTKFMTPRELKEQKNQHRSKSWSFTEDGEKGGRSWSQSPIITAEK</sequence>
<feature type="coiled-coil region" evidence="1">
    <location>
        <begin position="343"/>
        <end position="370"/>
    </location>
</feature>
<accession>A0AAR5PQA8</accession>
<dbReference type="KEGG" id="dpa:109539708"/>
<evidence type="ECO:0008006" key="5">
    <source>
        <dbReference type="Google" id="ProtNLM"/>
    </source>
</evidence>
<feature type="coiled-coil region" evidence="1">
    <location>
        <begin position="284"/>
        <end position="318"/>
    </location>
</feature>
<dbReference type="GeneID" id="109539708"/>
<feature type="compositionally biased region" description="Polar residues" evidence="2">
    <location>
        <begin position="704"/>
        <end position="715"/>
    </location>
</feature>
<evidence type="ECO:0000313" key="3">
    <source>
        <dbReference type="EnsemblMetazoa" id="XP_019763205.1"/>
    </source>
</evidence>
<feature type="region of interest" description="Disordered" evidence="2">
    <location>
        <begin position="509"/>
        <end position="715"/>
    </location>
</feature>
<keyword evidence="1" id="KW-0175">Coiled coil</keyword>
<feature type="region of interest" description="Disordered" evidence="2">
    <location>
        <begin position="438"/>
        <end position="461"/>
    </location>
</feature>
<dbReference type="EnsemblMetazoa" id="XM_019907646.1">
    <property type="protein sequence ID" value="XP_019763205.1"/>
    <property type="gene ID" value="LOC109539708"/>
</dbReference>
<dbReference type="AlphaFoldDB" id="A0AAR5PQA8"/>
<proteinExistence type="predicted"/>
<dbReference type="PANTHER" id="PTHR12484">
    <property type="entry name" value="B-LYMPHOCYTE ANTIGEN-RELATED"/>
    <property type="match status" value="1"/>
</dbReference>
<dbReference type="CTD" id="40699"/>
<dbReference type="Proteomes" id="UP000019118">
    <property type="component" value="Unassembled WGS sequence"/>
</dbReference>
<dbReference type="InterPro" id="IPR056852">
    <property type="entry name" value="AK17A/B"/>
</dbReference>
<feature type="compositionally biased region" description="Polar residues" evidence="2">
    <location>
        <begin position="665"/>
        <end position="674"/>
    </location>
</feature>
<protein>
    <recommendedName>
        <fullName evidence="5">RRM domain-containing protein</fullName>
    </recommendedName>
</protein>
<feature type="compositionally biased region" description="Basic and acidic residues" evidence="2">
    <location>
        <begin position="676"/>
        <end position="685"/>
    </location>
</feature>
<evidence type="ECO:0000313" key="4">
    <source>
        <dbReference type="Proteomes" id="UP000019118"/>
    </source>
</evidence>
<evidence type="ECO:0000256" key="1">
    <source>
        <dbReference type="SAM" id="Coils"/>
    </source>
</evidence>
<feature type="compositionally biased region" description="Basic residues" evidence="2">
    <location>
        <begin position="602"/>
        <end position="651"/>
    </location>
</feature>
<dbReference type="Pfam" id="PF25015">
    <property type="entry name" value="RBD_AKAP-17A"/>
    <property type="match status" value="1"/>
</dbReference>
<evidence type="ECO:0000256" key="2">
    <source>
        <dbReference type="SAM" id="MobiDB-lite"/>
    </source>
</evidence>